<protein>
    <submittedName>
        <fullName evidence="1">Unannotated protein</fullName>
    </submittedName>
</protein>
<proteinExistence type="predicted"/>
<accession>A0A6J6XPK1</accession>
<reference evidence="1" key="1">
    <citation type="submission" date="2020-05" db="EMBL/GenBank/DDBJ databases">
        <authorList>
            <person name="Chiriac C."/>
            <person name="Salcher M."/>
            <person name="Ghai R."/>
            <person name="Kavagutti S V."/>
        </authorList>
    </citation>
    <scope>NUCLEOTIDE SEQUENCE</scope>
</reference>
<sequence length="69" mass="7244">MVGGALGSRIAIARRTTVAAPPTFATNKDRRTNSKKQFASCVVDTFAFNGNDGARTLVVNARDLAGCSQ</sequence>
<dbReference type="AlphaFoldDB" id="A0A6J6XPK1"/>
<evidence type="ECO:0000313" key="1">
    <source>
        <dbReference type="EMBL" id="CAB4798722.1"/>
    </source>
</evidence>
<dbReference type="EMBL" id="CAFAAD010000112">
    <property type="protein sequence ID" value="CAB4798722.1"/>
    <property type="molecule type" value="Genomic_DNA"/>
</dbReference>
<gene>
    <name evidence="1" type="ORF">UFOPK2969_01345</name>
</gene>
<organism evidence="1">
    <name type="scientific">freshwater metagenome</name>
    <dbReference type="NCBI Taxonomy" id="449393"/>
    <lineage>
        <taxon>unclassified sequences</taxon>
        <taxon>metagenomes</taxon>
        <taxon>ecological metagenomes</taxon>
    </lineage>
</organism>
<name>A0A6J6XPK1_9ZZZZ</name>